<reference evidence="5" key="1">
    <citation type="submission" date="2016-11" db="UniProtKB">
        <authorList>
            <consortium name="WormBaseParasite"/>
        </authorList>
    </citation>
    <scope>IDENTIFICATION</scope>
</reference>
<dbReference type="InterPro" id="IPR015943">
    <property type="entry name" value="WD40/YVTN_repeat-like_dom_sf"/>
</dbReference>
<proteinExistence type="predicted"/>
<dbReference type="Gene3D" id="2.130.10.10">
    <property type="entry name" value="YVTN repeat-like/Quinoprotein amine dehydrogenase"/>
    <property type="match status" value="1"/>
</dbReference>
<sequence length="324" mass="35647">MLKSLSLGSTATEVETAGLTLYHLPTGELVYFVASVVVLHNVEEGTQRHYTGHNDDVKCLAVHPGSNHHGLCPHVRIWSSVDLTTLHVLGLGDFERAVSCLAFSRADGGTHLCVVDDANEHAISVWDWSRGHKLTETKTSTEPVLACECHPLDAGVIITCGKNQLAFWTLEGSRQAEVRALPDILQNGDLITGDSNGSILVWPRGSTGLARPRQAGLRRPDRRLVQWDSAYNRTGAEATVPEQYGPIRTLAQGHGRSEQIECLEFSPHLRVRLHRGRGKYSRIVRRCCGHSSFITHLTWSLPTASPAALTRRLRAAVLDCRQLP</sequence>
<dbReference type="PANTHER" id="PTHR13720">
    <property type="entry name" value="WD-40 REPEAT PROTEIN"/>
    <property type="match status" value="1"/>
</dbReference>
<dbReference type="GO" id="GO:0008017">
    <property type="term" value="F:microtubule binding"/>
    <property type="evidence" value="ECO:0007669"/>
    <property type="project" value="TreeGrafter"/>
</dbReference>
<dbReference type="WBParaSite" id="maker-unitig_19116-snap-gene-0.1-mRNA-1">
    <property type="protein sequence ID" value="maker-unitig_19116-snap-gene-0.1-mRNA-1"/>
    <property type="gene ID" value="maker-unitig_19116-snap-gene-0.1"/>
</dbReference>
<name>A0A1I8F3L8_9PLAT</name>
<dbReference type="GO" id="GO:0000226">
    <property type="term" value="P:microtubule cytoskeleton organization"/>
    <property type="evidence" value="ECO:0007669"/>
    <property type="project" value="TreeGrafter"/>
</dbReference>
<protein>
    <submittedName>
        <fullName evidence="5">WD_REPEATS_REGION domain-containing protein</fullName>
    </submittedName>
</protein>
<keyword evidence="4" id="KW-1185">Reference proteome</keyword>
<evidence type="ECO:0000256" key="2">
    <source>
        <dbReference type="ARBA" id="ARBA00022737"/>
    </source>
</evidence>
<dbReference type="InterPro" id="IPR055439">
    <property type="entry name" value="Beta-prop_EML_1st"/>
</dbReference>
<evidence type="ECO:0000313" key="5">
    <source>
        <dbReference type="WBParaSite" id="maker-unitig_19116-snap-gene-0.1-mRNA-1"/>
    </source>
</evidence>
<dbReference type="InterPro" id="IPR036322">
    <property type="entry name" value="WD40_repeat_dom_sf"/>
</dbReference>
<dbReference type="Pfam" id="PF23409">
    <property type="entry name" value="Beta-prop_EML"/>
    <property type="match status" value="1"/>
</dbReference>
<evidence type="ECO:0000313" key="4">
    <source>
        <dbReference type="Proteomes" id="UP000095280"/>
    </source>
</evidence>
<dbReference type="InterPro" id="IPR050630">
    <property type="entry name" value="WD_repeat_EMAP"/>
</dbReference>
<evidence type="ECO:0000259" key="3">
    <source>
        <dbReference type="Pfam" id="PF23409"/>
    </source>
</evidence>
<dbReference type="PANTHER" id="PTHR13720:SF50">
    <property type="entry name" value="ECHINODERM MICROTUBULE-ASSOCIATED PROTEIN-LIKE 2"/>
    <property type="match status" value="1"/>
</dbReference>
<keyword evidence="1" id="KW-0853">WD repeat</keyword>
<keyword evidence="2" id="KW-0677">Repeat</keyword>
<dbReference type="AlphaFoldDB" id="A0A1I8F3L8"/>
<dbReference type="GO" id="GO:0072686">
    <property type="term" value="C:mitotic spindle"/>
    <property type="evidence" value="ECO:0007669"/>
    <property type="project" value="TreeGrafter"/>
</dbReference>
<dbReference type="SUPFAM" id="SSF50978">
    <property type="entry name" value="WD40 repeat-like"/>
    <property type="match status" value="1"/>
</dbReference>
<dbReference type="Proteomes" id="UP000095280">
    <property type="component" value="Unplaced"/>
</dbReference>
<feature type="domain" description="EML-like first beta-propeller" evidence="3">
    <location>
        <begin position="46"/>
        <end position="209"/>
    </location>
</feature>
<accession>A0A1I8F3L8</accession>
<evidence type="ECO:0000256" key="1">
    <source>
        <dbReference type="ARBA" id="ARBA00022574"/>
    </source>
</evidence>
<organism evidence="4 5">
    <name type="scientific">Macrostomum lignano</name>
    <dbReference type="NCBI Taxonomy" id="282301"/>
    <lineage>
        <taxon>Eukaryota</taxon>
        <taxon>Metazoa</taxon>
        <taxon>Spiralia</taxon>
        <taxon>Lophotrochozoa</taxon>
        <taxon>Platyhelminthes</taxon>
        <taxon>Rhabditophora</taxon>
        <taxon>Macrostomorpha</taxon>
        <taxon>Macrostomida</taxon>
        <taxon>Macrostomidae</taxon>
        <taxon>Macrostomum</taxon>
    </lineage>
</organism>